<sequence>MRRQKEYANVICEQNKKINKKSFIPTKELKDNEKEVRRMKVAQLNRGENQQDLSFSLSHLPEQLQVPEMRAELRDSQTSLSTTSAQPLVQTRISRHLTQQEDNQLFLQDQEHIPTGRSAVIPATYEVLPPTVGPLRAEKMRRQKENAKVICEQNKKINEKAFVPTKESKDKKEVPRMKDAQLNRGENQQDLSFSLYHLPKQLQVPEMRAELKDTQTSLSTTSAQPLVHTRISRHLTQQEDNQLFLQDQERSPTGRSAAIPAKYEVLPPTEGPLRRMDAEQIPNTASDGHLVQVGNEQQFNTSKVQEQNKKIKKRPFKATTKPKNKDVPRMKTLEFVKTFGKPMEGLDVSRLSRLDFLIKQHIEEKRTIALLFK</sequence>
<comment type="caution">
    <text evidence="1">The sequence shown here is derived from an EMBL/GenBank/DDBJ whole genome shotgun (WGS) entry which is preliminary data.</text>
</comment>
<keyword evidence="2" id="KW-1185">Reference proteome</keyword>
<dbReference type="AlphaFoldDB" id="A0A5C6PFG3"/>
<accession>A0A5C6PFG3</accession>
<proteinExistence type="predicted"/>
<protein>
    <submittedName>
        <fullName evidence="1">Uncharacterized protein</fullName>
    </submittedName>
</protein>
<evidence type="ECO:0000313" key="1">
    <source>
        <dbReference type="EMBL" id="TWW78283.1"/>
    </source>
</evidence>
<organism evidence="1 2">
    <name type="scientific">Takifugu flavidus</name>
    <name type="common">sansaifugu</name>
    <dbReference type="NCBI Taxonomy" id="433684"/>
    <lineage>
        <taxon>Eukaryota</taxon>
        <taxon>Metazoa</taxon>
        <taxon>Chordata</taxon>
        <taxon>Craniata</taxon>
        <taxon>Vertebrata</taxon>
        <taxon>Euteleostomi</taxon>
        <taxon>Actinopterygii</taxon>
        <taxon>Neopterygii</taxon>
        <taxon>Teleostei</taxon>
        <taxon>Neoteleostei</taxon>
        <taxon>Acanthomorphata</taxon>
        <taxon>Eupercaria</taxon>
        <taxon>Tetraodontiformes</taxon>
        <taxon>Tetradontoidea</taxon>
        <taxon>Tetraodontidae</taxon>
        <taxon>Takifugu</taxon>
    </lineage>
</organism>
<reference evidence="1 2" key="1">
    <citation type="submission" date="2019-04" db="EMBL/GenBank/DDBJ databases">
        <title>Chromosome genome assembly for Takifugu flavidus.</title>
        <authorList>
            <person name="Xiao S."/>
        </authorList>
    </citation>
    <scope>NUCLEOTIDE SEQUENCE [LARGE SCALE GENOMIC DNA]</scope>
    <source>
        <strain evidence="1">HTHZ2018</strain>
        <tissue evidence="1">Muscle</tissue>
    </source>
</reference>
<name>A0A5C6PFG3_9TELE</name>
<gene>
    <name evidence="1" type="ORF">D4764_11G0004040</name>
</gene>
<evidence type="ECO:0000313" key="2">
    <source>
        <dbReference type="Proteomes" id="UP000324091"/>
    </source>
</evidence>
<dbReference type="Proteomes" id="UP000324091">
    <property type="component" value="Chromosome 11"/>
</dbReference>
<dbReference type="EMBL" id="RHFK02000003">
    <property type="protein sequence ID" value="TWW78283.1"/>
    <property type="molecule type" value="Genomic_DNA"/>
</dbReference>